<dbReference type="Pfam" id="PF00892">
    <property type="entry name" value="EamA"/>
    <property type="match status" value="2"/>
</dbReference>
<feature type="domain" description="EamA" evidence="7">
    <location>
        <begin position="152"/>
        <end position="287"/>
    </location>
</feature>
<dbReference type="PANTHER" id="PTHR32322:SF18">
    <property type="entry name" value="S-ADENOSYLMETHIONINE_S-ADENOSYLHOMOCYSTEINE TRANSPORTER"/>
    <property type="match status" value="1"/>
</dbReference>
<dbReference type="OMA" id="EIAFDLW"/>
<dbReference type="InterPro" id="IPR000620">
    <property type="entry name" value="EamA_dom"/>
</dbReference>
<dbReference type="Gene3D" id="1.10.3730.20">
    <property type="match status" value="1"/>
</dbReference>
<feature type="transmembrane region" description="Helical" evidence="6">
    <location>
        <begin position="124"/>
        <end position="142"/>
    </location>
</feature>
<dbReference type="InterPro" id="IPR037185">
    <property type="entry name" value="EmrE-like"/>
</dbReference>
<dbReference type="PANTHER" id="PTHR32322">
    <property type="entry name" value="INNER MEMBRANE TRANSPORTER"/>
    <property type="match status" value="1"/>
</dbReference>
<organism evidence="8 9">
    <name type="scientific">Alistipes finegoldii</name>
    <dbReference type="NCBI Taxonomy" id="214856"/>
    <lineage>
        <taxon>Bacteria</taxon>
        <taxon>Pseudomonadati</taxon>
        <taxon>Bacteroidota</taxon>
        <taxon>Bacteroidia</taxon>
        <taxon>Bacteroidales</taxon>
        <taxon>Rikenellaceae</taxon>
        <taxon>Alistipes</taxon>
    </lineage>
</organism>
<reference evidence="8" key="1">
    <citation type="submission" date="2022-01" db="EMBL/GenBank/DDBJ databases">
        <title>Novel bile acid biosynthetic pathways are enriched in the microbiome of centenarians.</title>
        <authorList>
            <person name="Sato Y."/>
            <person name="Atarashi K."/>
            <person name="Plichta R.D."/>
            <person name="Arai Y."/>
            <person name="Sasajima S."/>
            <person name="Kearney M.S."/>
            <person name="Suda W."/>
            <person name="Takeshita K."/>
            <person name="Sasaki T."/>
            <person name="Okamoto S."/>
            <person name="Skelly N.A."/>
            <person name="Okamura Y."/>
            <person name="Vlamakis H."/>
            <person name="Li Y."/>
            <person name="Tanoue T."/>
            <person name="Takei H."/>
            <person name="Nittono H."/>
            <person name="Narushima S."/>
            <person name="Irie J."/>
            <person name="Itoh H."/>
            <person name="Moriya K."/>
            <person name="Sugiura Y."/>
            <person name="Suematsu M."/>
            <person name="Moritoki N."/>
            <person name="Shibata S."/>
            <person name="Littman R.D."/>
            <person name="Fischbach A.M."/>
            <person name="Uwamino Y."/>
            <person name="Inoue T."/>
            <person name="Honda A."/>
            <person name="Hattori M."/>
            <person name="Murai T."/>
            <person name="Xavier J.R."/>
            <person name="Hirose N."/>
            <person name="Honda K."/>
        </authorList>
    </citation>
    <scope>NUCLEOTIDE SEQUENCE</scope>
    <source>
        <strain evidence="8">CE91-St16</strain>
    </source>
</reference>
<sequence>MRNISNIKGVLYAVVSSATFGLIPLFSIPLLHAGMASPTILFYRMLLSAAIMAAVALLLKRNFRISRRDFGVLAGLSLMYAATSLGLLRSYDYIPSGVATTVNFLYPLVVTIVMTLFFRERSSVWIVIAVFISLVGVALLAWGDAGNNDPGRGLIYAGTTVFTYAVYIIGVMKSRAGRLDPLIVAFYVLTFSAAVFLVYALSTSGIAVVHTWHIWRNLLLLALLPTVLSNLTLVLAIKHIGSTMTSILGSMEPLTAVLVGVVHFGERFDLDSAAGLILVVTAVIIVILQTNHTPQTPPANIPPTQPQE</sequence>
<feature type="transmembrane region" description="Helical" evidence="6">
    <location>
        <begin position="270"/>
        <end position="288"/>
    </location>
</feature>
<keyword evidence="5 6" id="KW-0472">Membrane</keyword>
<feature type="transmembrane region" description="Helical" evidence="6">
    <location>
        <begin position="9"/>
        <end position="28"/>
    </location>
</feature>
<evidence type="ECO:0000256" key="3">
    <source>
        <dbReference type="ARBA" id="ARBA00022692"/>
    </source>
</evidence>
<feature type="transmembrane region" description="Helical" evidence="6">
    <location>
        <begin position="154"/>
        <end position="172"/>
    </location>
</feature>
<evidence type="ECO:0000256" key="4">
    <source>
        <dbReference type="ARBA" id="ARBA00022989"/>
    </source>
</evidence>
<keyword evidence="2" id="KW-1003">Cell membrane</keyword>
<dbReference type="Proteomes" id="UP001055105">
    <property type="component" value="Unassembled WGS sequence"/>
</dbReference>
<accession>A0AA37KSM0</accession>
<keyword evidence="3 6" id="KW-0812">Transmembrane</keyword>
<dbReference type="SUPFAM" id="SSF103481">
    <property type="entry name" value="Multidrug resistance efflux transporter EmrE"/>
    <property type="match status" value="2"/>
</dbReference>
<proteinExistence type="predicted"/>
<evidence type="ECO:0000256" key="2">
    <source>
        <dbReference type="ARBA" id="ARBA00022475"/>
    </source>
</evidence>
<dbReference type="InterPro" id="IPR050638">
    <property type="entry name" value="AA-Vitamin_Transporters"/>
</dbReference>
<evidence type="ECO:0000256" key="1">
    <source>
        <dbReference type="ARBA" id="ARBA00004651"/>
    </source>
</evidence>
<dbReference type="GO" id="GO:0005886">
    <property type="term" value="C:plasma membrane"/>
    <property type="evidence" value="ECO:0007669"/>
    <property type="project" value="UniProtKB-SubCell"/>
</dbReference>
<evidence type="ECO:0000256" key="5">
    <source>
        <dbReference type="ARBA" id="ARBA00023136"/>
    </source>
</evidence>
<dbReference type="EMBL" id="BQOL01000001">
    <property type="protein sequence ID" value="GKI19387.1"/>
    <property type="molecule type" value="Genomic_DNA"/>
</dbReference>
<dbReference type="RefSeq" id="WP_014776495.1">
    <property type="nucleotide sequence ID" value="NZ_AP025581.1"/>
</dbReference>
<evidence type="ECO:0000256" key="6">
    <source>
        <dbReference type="SAM" id="Phobius"/>
    </source>
</evidence>
<feature type="domain" description="EamA" evidence="7">
    <location>
        <begin position="8"/>
        <end position="141"/>
    </location>
</feature>
<dbReference type="AlphaFoldDB" id="A0AA37KSM0"/>
<feature type="transmembrane region" description="Helical" evidence="6">
    <location>
        <begin position="40"/>
        <end position="59"/>
    </location>
</feature>
<name>A0AA37KSM0_9BACT</name>
<evidence type="ECO:0000259" key="7">
    <source>
        <dbReference type="Pfam" id="PF00892"/>
    </source>
</evidence>
<feature type="transmembrane region" description="Helical" evidence="6">
    <location>
        <begin position="97"/>
        <end position="117"/>
    </location>
</feature>
<comment type="subcellular location">
    <subcellularLocation>
        <location evidence="1">Cell membrane</location>
        <topology evidence="1">Multi-pass membrane protein</topology>
    </subcellularLocation>
</comment>
<evidence type="ECO:0000313" key="9">
    <source>
        <dbReference type="Proteomes" id="UP001055105"/>
    </source>
</evidence>
<gene>
    <name evidence="8" type="ORF">CE91St16_22950</name>
</gene>
<evidence type="ECO:0000313" key="8">
    <source>
        <dbReference type="EMBL" id="GKI19387.1"/>
    </source>
</evidence>
<feature type="transmembrane region" description="Helical" evidence="6">
    <location>
        <begin position="184"/>
        <end position="202"/>
    </location>
</feature>
<feature type="transmembrane region" description="Helical" evidence="6">
    <location>
        <begin position="71"/>
        <end position="91"/>
    </location>
</feature>
<protein>
    <submittedName>
        <fullName evidence="8">Membrane protein</fullName>
    </submittedName>
</protein>
<keyword evidence="4 6" id="KW-1133">Transmembrane helix</keyword>
<comment type="caution">
    <text evidence="8">The sequence shown here is derived from an EMBL/GenBank/DDBJ whole genome shotgun (WGS) entry which is preliminary data.</text>
</comment>
<feature type="transmembrane region" description="Helical" evidence="6">
    <location>
        <begin position="214"/>
        <end position="237"/>
    </location>
</feature>